<dbReference type="SUPFAM" id="SSF55785">
    <property type="entry name" value="PYP-like sensor domain (PAS domain)"/>
    <property type="match status" value="1"/>
</dbReference>
<dbReference type="SMART" id="SM00052">
    <property type="entry name" value="EAL"/>
    <property type="match status" value="1"/>
</dbReference>
<proteinExistence type="predicted"/>
<dbReference type="SUPFAM" id="SSF141868">
    <property type="entry name" value="EAL domain-like"/>
    <property type="match status" value="1"/>
</dbReference>
<dbReference type="CDD" id="cd01948">
    <property type="entry name" value="EAL"/>
    <property type="match status" value="1"/>
</dbReference>
<evidence type="ECO:0000313" key="2">
    <source>
        <dbReference type="EMBL" id="MST69471.1"/>
    </source>
</evidence>
<dbReference type="PANTHER" id="PTHR33121">
    <property type="entry name" value="CYCLIC DI-GMP PHOSPHODIESTERASE PDEF"/>
    <property type="match status" value="1"/>
</dbReference>
<accession>A0A6A8M945</accession>
<dbReference type="GO" id="GO:0071111">
    <property type="term" value="F:cyclic-guanylate-specific phosphodiesterase activity"/>
    <property type="evidence" value="ECO:0007669"/>
    <property type="project" value="InterPro"/>
</dbReference>
<dbReference type="Gene3D" id="3.30.70.270">
    <property type="match status" value="1"/>
</dbReference>
<comment type="caution">
    <text evidence="2">The sequence shown here is derived from an EMBL/GenBank/DDBJ whole genome shotgun (WGS) entry which is preliminary data.</text>
</comment>
<protein>
    <submittedName>
        <fullName evidence="2">EAL domain-containing protein</fullName>
    </submittedName>
</protein>
<dbReference type="AlphaFoldDB" id="A0A6A8M945"/>
<dbReference type="Gene3D" id="3.20.20.450">
    <property type="entry name" value="EAL domain"/>
    <property type="match status" value="1"/>
</dbReference>
<dbReference type="InterPro" id="IPR043128">
    <property type="entry name" value="Rev_trsase/Diguanyl_cyclase"/>
</dbReference>
<evidence type="ECO:0000259" key="1">
    <source>
        <dbReference type="PROSITE" id="PS50883"/>
    </source>
</evidence>
<dbReference type="InterPro" id="IPR035919">
    <property type="entry name" value="EAL_sf"/>
</dbReference>
<feature type="domain" description="EAL" evidence="1">
    <location>
        <begin position="4"/>
        <end position="256"/>
    </location>
</feature>
<gene>
    <name evidence="2" type="ORF">FYJ66_07730</name>
</gene>
<name>A0A6A8M945_9FIRM</name>
<dbReference type="Pfam" id="PF00563">
    <property type="entry name" value="EAL"/>
    <property type="match status" value="1"/>
</dbReference>
<dbReference type="PROSITE" id="PS50883">
    <property type="entry name" value="EAL"/>
    <property type="match status" value="1"/>
</dbReference>
<organism evidence="2">
    <name type="scientific">Baileyella intestinalis</name>
    <dbReference type="NCBI Taxonomy" id="2606709"/>
    <lineage>
        <taxon>Bacteria</taxon>
        <taxon>Bacillati</taxon>
        <taxon>Bacillota</taxon>
        <taxon>Clostridia</taxon>
        <taxon>Peptostreptococcales</taxon>
        <taxon>Anaerovoracaceae</taxon>
        <taxon>Baileyella</taxon>
    </lineage>
</organism>
<sequence>MLDERYLIDNIQSAVDKGEIEVWFQPHIRSLSGKVSSFEALARWRDSEHGLISPVLFIAPLEKHHLIHILDMHIIEEVCKLYRREVEAGRSVVPVSVNLSLEDFQSTDIVEFIEDCTRHYDIPHSYLKIEITETMVRGDPVFLHEQMERLSRGGFEVWMDDFGSGYSSLNVLKDYHIDVLKIDKGFFTSFSRKSRSIISSVIQMSKEIGIQTLAEGVETDDQFRFLRDAGCEFIQGYYFAKPAPYDQVIQILKKHHLVMETRSEAPFWDKVGEINLKTDAPIAILEDDFLRLKTVFVSKGHDIERTNCGLMPVFTGGDYFSQEESYLGSQIIPFLRALPQEGKEFRHFVSYEGNYLQITACEVTRNSSSRIYLIKLANISMSDSTLANSTLNGLLRDSMRIFNKISILNTETRTLEFVWGENNGFVKKRGFLDRYIDDILENHLFPEDINRFRSFLDLETLEKRCLLTDTGFVSDIFRFKNPDGTTTWHEICIMCGKGKNKGYVVAFRHKATINPTVSRKIYEGFTPLMAASDLPAVTGSGTEELTVPDMWRNLISGSTLMFFWKDRNRRFLGASNAFLQYFGINRVSEIIGKTDEDMGWHINSAPYYNDEHAVLNEGKHVISSPGKCIAKGVLRNIMATKLPLYKDGQITGLIGYFVDSDSTLEKNARDALRIFIDEETGFLNPRGFMATLREYTLSWEENRTDFVMEKFHLHGYSRVLEELGRENTAIVMQEVSHQIRSTAGNKAVISYAGNGDIFMLFQPKNSVEFRKFSKNISDSIQSVHRARNLKFTFFVKTKAVRYSDSPEINSIIKTIYDNPAE</sequence>
<dbReference type="InterPro" id="IPR035965">
    <property type="entry name" value="PAS-like_dom_sf"/>
</dbReference>
<dbReference type="InterPro" id="IPR050706">
    <property type="entry name" value="Cyclic-di-GMP_PDE-like"/>
</dbReference>
<dbReference type="InterPro" id="IPR001633">
    <property type="entry name" value="EAL_dom"/>
</dbReference>
<dbReference type="RefSeq" id="WP_154572941.1">
    <property type="nucleotide sequence ID" value="NZ_VUNB01000006.1"/>
</dbReference>
<reference evidence="2" key="1">
    <citation type="submission" date="2019-09" db="EMBL/GenBank/DDBJ databases">
        <title>In-depth cultivation of the pig gut microbiome towards novel bacterial diversity and tailored functional studies.</title>
        <authorList>
            <person name="Wylensek D."/>
            <person name="Hitch T.C.A."/>
            <person name="Clavel T."/>
        </authorList>
    </citation>
    <scope>NUCLEOTIDE SEQUENCE</scope>
    <source>
        <strain evidence="2">RF-744-FAT-WT-3</strain>
    </source>
</reference>
<dbReference type="EMBL" id="VUNB01000006">
    <property type="protein sequence ID" value="MST69471.1"/>
    <property type="molecule type" value="Genomic_DNA"/>
</dbReference>
<dbReference type="PANTHER" id="PTHR33121:SF70">
    <property type="entry name" value="SIGNALING PROTEIN YKOW"/>
    <property type="match status" value="1"/>
</dbReference>
<dbReference type="Gene3D" id="3.30.450.20">
    <property type="entry name" value="PAS domain"/>
    <property type="match status" value="1"/>
</dbReference>